<dbReference type="GO" id="GO:0001164">
    <property type="term" value="F:RNA polymerase I core promoter sequence-specific DNA binding"/>
    <property type="evidence" value="ECO:0007669"/>
    <property type="project" value="TreeGrafter"/>
</dbReference>
<protein>
    <recommendedName>
        <fullName evidence="4">WD40 repeat-like protein</fullName>
    </recommendedName>
</protein>
<dbReference type="Proteomes" id="UP000193922">
    <property type="component" value="Unassembled WGS sequence"/>
</dbReference>
<feature type="region of interest" description="Disordered" evidence="1">
    <location>
        <begin position="976"/>
        <end position="1013"/>
    </location>
</feature>
<dbReference type="PANTHER" id="PTHR15319:SF1">
    <property type="entry name" value="TATA BOX-BINDING PROTEIN-ASSOCIATED FACTOR RNA POLYMERASE I SUBUNIT C"/>
    <property type="match status" value="1"/>
</dbReference>
<accession>A0A1Y1W5E0</accession>
<dbReference type="GO" id="GO:0001650">
    <property type="term" value="C:fibrillar center"/>
    <property type="evidence" value="ECO:0007669"/>
    <property type="project" value="TreeGrafter"/>
</dbReference>
<reference evidence="2 3" key="1">
    <citation type="submission" date="2016-07" db="EMBL/GenBank/DDBJ databases">
        <title>Pervasive Adenine N6-methylation of Active Genes in Fungi.</title>
        <authorList>
            <consortium name="DOE Joint Genome Institute"/>
            <person name="Mondo S.J."/>
            <person name="Dannebaum R.O."/>
            <person name="Kuo R.C."/>
            <person name="Labutti K."/>
            <person name="Haridas S."/>
            <person name="Kuo A."/>
            <person name="Salamov A."/>
            <person name="Ahrendt S.R."/>
            <person name="Lipzen A."/>
            <person name="Sullivan W."/>
            <person name="Andreopoulos W.B."/>
            <person name="Clum A."/>
            <person name="Lindquist E."/>
            <person name="Daum C."/>
            <person name="Ramamoorthy G.K."/>
            <person name="Gryganskyi A."/>
            <person name="Culley D."/>
            <person name="Magnuson J.K."/>
            <person name="James T.Y."/>
            <person name="O'Malley M.A."/>
            <person name="Stajich J.E."/>
            <person name="Spatafora J.W."/>
            <person name="Visel A."/>
            <person name="Grigoriev I.V."/>
        </authorList>
    </citation>
    <scope>NUCLEOTIDE SEQUENCE [LARGE SCALE GENOMIC DNA]</scope>
    <source>
        <strain evidence="2 3">ATCC 12442</strain>
    </source>
</reference>
<dbReference type="EMBL" id="MCFD01000009">
    <property type="protein sequence ID" value="ORX68602.1"/>
    <property type="molecule type" value="Genomic_DNA"/>
</dbReference>
<feature type="compositionally biased region" description="Polar residues" evidence="1">
    <location>
        <begin position="892"/>
        <end position="910"/>
    </location>
</feature>
<dbReference type="RefSeq" id="XP_040742384.1">
    <property type="nucleotide sequence ID" value="XM_040887908.1"/>
</dbReference>
<evidence type="ECO:0008006" key="4">
    <source>
        <dbReference type="Google" id="ProtNLM"/>
    </source>
</evidence>
<proteinExistence type="predicted"/>
<feature type="compositionally biased region" description="Basic residues" evidence="1">
    <location>
        <begin position="1002"/>
        <end position="1013"/>
    </location>
</feature>
<dbReference type="STRING" id="61395.A0A1Y1W5E0"/>
<feature type="compositionally biased region" description="Polar residues" evidence="1">
    <location>
        <begin position="979"/>
        <end position="998"/>
    </location>
</feature>
<dbReference type="OrthoDB" id="5597601at2759"/>
<gene>
    <name evidence="2" type="ORF">DL89DRAFT_268397</name>
</gene>
<feature type="compositionally biased region" description="Polar residues" evidence="1">
    <location>
        <begin position="864"/>
        <end position="884"/>
    </location>
</feature>
<evidence type="ECO:0000313" key="3">
    <source>
        <dbReference type="Proteomes" id="UP000193922"/>
    </source>
</evidence>
<keyword evidence="3" id="KW-1185">Reference proteome</keyword>
<dbReference type="PANTHER" id="PTHR15319">
    <property type="entry name" value="TATA BOX-BINDING PROTEIN ASSOCIATED FACTOR RNA POLYMERASE I SUBUNIT C"/>
    <property type="match status" value="1"/>
</dbReference>
<sequence length="1013" mass="111818">MTSNDGSNGLLEFPSAVWPLHCRGGNGKLAGLVPFGQGTAERLLPLIDGDGQTTWQPASKYHKPGEEFILQSHDPVLLRPRTRMPGLLKRLQRQPTAASSYSEAVSYLSDMHREIDIPSDLLKELIYEDHGDSEWERAGVTDGNTMAVCRPELDRDAPISDDAAHKLGSKWRVREQFQQNVKQVDTAEPWGEETQYAWSSKHEWALYAGGECGNQLLGMPLPEINDSDQTIFSTVRPRQNAGSKDVDVVPALELTTPIKQIVTRKEHPGYACVRTMSTVALLRVTQKPNQFTGVPLLEADVAGNPYSFGTGDQWTSHMSWSPWDMSQAALASSTGSMRMWNFELNSDTLIEEELDQPCQWNTCEYWNSPRHILRANPDELYFLDTRTDRKRVSVLDLRESRFAFENELFTAAVPSAMHPMHAAAASTHVIRIFDQRYLKQPIMAWKHNCLGDDPPVFLDTAVLPNSTYSRATVVMAASRESLDVSSYIYGQDSAAGPFISIEQHMLKDAAPVSNSFRTAVQEVLATDPFVDSVTSEGVVRTDQPVTMPMAGMVLHTFPDHCHDHVLSGVCVTVDESSAVVGRRVSFLADTDSQISQTTYDKTIEKCWHDAKLCDDGSIIDGLGFMLDTKETRDRKSEWYINLMRSHGIPFRRFNVIEKYKNLVGVDVQAKGRKHMRYGKLFKTRPPPAVDRKEISLFNLARIAASPGATNYVPADKLPSWTADGVALRDALLRMDPAVVEDVWKRNGISGLRELASNSERNKAGSSSIKLHRDTSEDPRHIAEAEGSLRSIFNVQDAGALAEALEHAAEDVALADVRISTDPGQAVSGDTPDPVSLLEAKVAQLTKPAQLLRKLWRFDPMTDGDGSQTHQPQPALSYHSSSQAAKRQKRSMRTTATDTQDTQPLTGSQLPLTPASPLFSATRASQLQGVPAIARATPATQGPPKVVFSRHVANLGLQPAGRTQGSETQLTVPDFFSQVPAPSQATTQPAVVTAQSQRVPGTVKKKKKKRRSGF</sequence>
<comment type="caution">
    <text evidence="2">The sequence shown here is derived from an EMBL/GenBank/DDBJ whole genome shotgun (WGS) entry which is preliminary data.</text>
</comment>
<dbReference type="GeneID" id="63804556"/>
<organism evidence="2 3">
    <name type="scientific">Linderina pennispora</name>
    <dbReference type="NCBI Taxonomy" id="61395"/>
    <lineage>
        <taxon>Eukaryota</taxon>
        <taxon>Fungi</taxon>
        <taxon>Fungi incertae sedis</taxon>
        <taxon>Zoopagomycota</taxon>
        <taxon>Kickxellomycotina</taxon>
        <taxon>Kickxellomycetes</taxon>
        <taxon>Kickxellales</taxon>
        <taxon>Kickxellaceae</taxon>
        <taxon>Linderina</taxon>
    </lineage>
</organism>
<dbReference type="AlphaFoldDB" id="A0A1Y1W5E0"/>
<feature type="compositionally biased region" description="Polar residues" evidence="1">
    <location>
        <begin position="757"/>
        <end position="768"/>
    </location>
</feature>
<feature type="region of interest" description="Disordered" evidence="1">
    <location>
        <begin position="757"/>
        <end position="777"/>
    </location>
</feature>
<feature type="region of interest" description="Disordered" evidence="1">
    <location>
        <begin position="861"/>
        <end position="915"/>
    </location>
</feature>
<name>A0A1Y1W5E0_9FUNG</name>
<dbReference type="InterPro" id="IPR038801">
    <property type="entry name" value="TAF1C"/>
</dbReference>
<evidence type="ECO:0000313" key="2">
    <source>
        <dbReference type="EMBL" id="ORX68602.1"/>
    </source>
</evidence>
<evidence type="ECO:0000256" key="1">
    <source>
        <dbReference type="SAM" id="MobiDB-lite"/>
    </source>
</evidence>